<dbReference type="GO" id="GO:0016874">
    <property type="term" value="F:ligase activity"/>
    <property type="evidence" value="ECO:0007669"/>
    <property type="project" value="UniProtKB-KW"/>
</dbReference>
<dbReference type="SUPFAM" id="SSF50118">
    <property type="entry name" value="Cell growth inhibitor/plasmid maintenance toxic component"/>
    <property type="match status" value="1"/>
</dbReference>
<dbReference type="GO" id="GO:0006402">
    <property type="term" value="P:mRNA catabolic process"/>
    <property type="evidence" value="ECO:0007669"/>
    <property type="project" value="TreeGrafter"/>
</dbReference>
<dbReference type="GO" id="GO:0016075">
    <property type="term" value="P:rRNA catabolic process"/>
    <property type="evidence" value="ECO:0007669"/>
    <property type="project" value="TreeGrafter"/>
</dbReference>
<dbReference type="PANTHER" id="PTHR33988">
    <property type="entry name" value="ENDORIBONUCLEASE MAZF-RELATED"/>
    <property type="match status" value="1"/>
</dbReference>
<dbReference type="RefSeq" id="WP_258377701.1">
    <property type="nucleotide sequence ID" value="NZ_PRLG01000020.1"/>
</dbReference>
<protein>
    <recommendedName>
        <fullName evidence="3">mRNA interferase</fullName>
        <ecNumber evidence="3">3.1.-.-</ecNumber>
    </recommendedName>
</protein>
<keyword evidence="2" id="KW-1277">Toxin-antitoxin system</keyword>
<dbReference type="InterPro" id="IPR003477">
    <property type="entry name" value="PemK-like"/>
</dbReference>
<proteinExistence type="inferred from homology"/>
<name>A0A2W0CXB5_9BACL</name>
<dbReference type="Pfam" id="PF02452">
    <property type="entry name" value="PemK_toxin"/>
    <property type="match status" value="1"/>
</dbReference>
<dbReference type="Proteomes" id="UP000247459">
    <property type="component" value="Unassembled WGS sequence"/>
</dbReference>
<keyword evidence="3" id="KW-0378">Hydrolase</keyword>
<accession>A0A2W0CXB5</accession>
<dbReference type="GO" id="GO:0016787">
    <property type="term" value="F:hydrolase activity"/>
    <property type="evidence" value="ECO:0007669"/>
    <property type="project" value="UniProtKB-KW"/>
</dbReference>
<dbReference type="AlphaFoldDB" id="A0A2W0CXB5"/>
<evidence type="ECO:0000313" key="4">
    <source>
        <dbReference type="EMBL" id="PYY28291.1"/>
    </source>
</evidence>
<gene>
    <name evidence="4" type="primary">ndoA</name>
    <name evidence="4" type="ORF">PIL02S_03442</name>
</gene>
<reference evidence="4 5" key="1">
    <citation type="submission" date="2018-01" db="EMBL/GenBank/DDBJ databases">
        <title>Genome sequence of the PGP bacterium Paenibacillus illinoisensis E3.</title>
        <authorList>
            <person name="Rolli E."/>
            <person name="Marasco R."/>
            <person name="Bessem C."/>
            <person name="Michoud G."/>
            <person name="Gaiarsa S."/>
            <person name="Borin S."/>
            <person name="Daffonchio D."/>
        </authorList>
    </citation>
    <scope>NUCLEOTIDE SEQUENCE [LARGE SCALE GENOMIC DNA]</scope>
    <source>
        <strain evidence="4 5">E3</strain>
    </source>
</reference>
<dbReference type="GO" id="GO:0004521">
    <property type="term" value="F:RNA endonuclease activity"/>
    <property type="evidence" value="ECO:0007669"/>
    <property type="project" value="TreeGrafter"/>
</dbReference>
<dbReference type="PIRSF" id="PIRSF033490">
    <property type="entry name" value="MazF"/>
    <property type="match status" value="1"/>
</dbReference>
<comment type="function">
    <text evidence="3">Toxic component of a type II toxin-antitoxin (TA) system.</text>
</comment>
<dbReference type="EMBL" id="PRLG01000020">
    <property type="protein sequence ID" value="PYY28291.1"/>
    <property type="molecule type" value="Genomic_DNA"/>
</dbReference>
<keyword evidence="3" id="KW-0540">Nuclease</keyword>
<dbReference type="EC" id="3.1.-.-" evidence="3"/>
<evidence type="ECO:0000256" key="1">
    <source>
        <dbReference type="ARBA" id="ARBA00007521"/>
    </source>
</evidence>
<evidence type="ECO:0000256" key="3">
    <source>
        <dbReference type="PIRNR" id="PIRNR033490"/>
    </source>
</evidence>
<dbReference type="Gene3D" id="2.30.30.110">
    <property type="match status" value="1"/>
</dbReference>
<comment type="caution">
    <text evidence="4">The sequence shown here is derived from an EMBL/GenBank/DDBJ whole genome shotgun (WGS) entry which is preliminary data.</text>
</comment>
<dbReference type="GO" id="GO:0003677">
    <property type="term" value="F:DNA binding"/>
    <property type="evidence" value="ECO:0007669"/>
    <property type="project" value="InterPro"/>
</dbReference>
<evidence type="ECO:0000313" key="5">
    <source>
        <dbReference type="Proteomes" id="UP000247459"/>
    </source>
</evidence>
<evidence type="ECO:0000256" key="2">
    <source>
        <dbReference type="ARBA" id="ARBA00022649"/>
    </source>
</evidence>
<dbReference type="PANTHER" id="PTHR33988:SF2">
    <property type="entry name" value="ENDORIBONUCLEASE MAZF"/>
    <property type="match status" value="1"/>
</dbReference>
<keyword evidence="3" id="KW-0255">Endonuclease</keyword>
<organism evidence="4 5">
    <name type="scientific">Paenibacillus illinoisensis</name>
    <dbReference type="NCBI Taxonomy" id="59845"/>
    <lineage>
        <taxon>Bacteria</taxon>
        <taxon>Bacillati</taxon>
        <taxon>Bacillota</taxon>
        <taxon>Bacilli</taxon>
        <taxon>Bacillales</taxon>
        <taxon>Paenibacillaceae</taxon>
        <taxon>Paenibacillus</taxon>
    </lineage>
</organism>
<sequence length="122" mass="13458">MAVAMEQLMNKEVKRLDMWNANLGPKRGSVQSGQRPIVVLGNDIGNKYSPVVIVAPVTSKVKKPLPTHVKVSSEEVGLYDDSIILLEQIMTIPKDQLDFKITELPKKFNDAIVKAIGISLSM</sequence>
<dbReference type="InterPro" id="IPR011067">
    <property type="entry name" value="Plasmid_toxin/cell-grow_inhib"/>
</dbReference>
<keyword evidence="4" id="KW-0436">Ligase</keyword>
<comment type="similarity">
    <text evidence="1 3">Belongs to the PemK/MazF family.</text>
</comment>